<protein>
    <submittedName>
        <fullName evidence="2">Uncharacterized protein</fullName>
    </submittedName>
</protein>
<gene>
    <name evidence="2" type="ORF">INT47_006683</name>
</gene>
<dbReference type="AlphaFoldDB" id="A0A8H7QST7"/>
<dbReference type="Proteomes" id="UP000603453">
    <property type="component" value="Unassembled WGS sequence"/>
</dbReference>
<dbReference type="EMBL" id="JAEPRD010000125">
    <property type="protein sequence ID" value="KAG2197620.1"/>
    <property type="molecule type" value="Genomic_DNA"/>
</dbReference>
<evidence type="ECO:0000256" key="1">
    <source>
        <dbReference type="SAM" id="Phobius"/>
    </source>
</evidence>
<feature type="transmembrane region" description="Helical" evidence="1">
    <location>
        <begin position="134"/>
        <end position="153"/>
    </location>
</feature>
<proteinExistence type="predicted"/>
<feature type="transmembrane region" description="Helical" evidence="1">
    <location>
        <begin position="59"/>
        <end position="77"/>
    </location>
</feature>
<evidence type="ECO:0000313" key="2">
    <source>
        <dbReference type="EMBL" id="KAG2197620.1"/>
    </source>
</evidence>
<keyword evidence="1" id="KW-1133">Transmembrane helix</keyword>
<evidence type="ECO:0000313" key="3">
    <source>
        <dbReference type="Proteomes" id="UP000603453"/>
    </source>
</evidence>
<accession>A0A8H7QST7</accession>
<keyword evidence="1" id="KW-0812">Transmembrane</keyword>
<sequence length="269" mass="30871">MPYSFKRELYPNIKEDDGHFPEMVTATIVSSVISIVATIAIIAAYIYVRLNNPGKADRVSLRCVFLSSLMNLINSIFDICTILKDGDTAFCRATSIITLFTRIMGVIFLTLVGINLILVFVFKVKTNVRELESIYYCVAVLYGLVTISVPISLQSHEKADEIVKNYRCYYYIYYDQFFDHTSFLWTWFYSFLFFAIFAAALCSVIASLKLIREQRIITDTNSGPLHLQLYMHDRAEIVLAVKLVRRRSPKYLPLTTLAQSLRNPNAEFL</sequence>
<name>A0A8H7QST7_9FUNG</name>
<dbReference type="OrthoDB" id="2281723at2759"/>
<organism evidence="2 3">
    <name type="scientific">Mucor saturninus</name>
    <dbReference type="NCBI Taxonomy" id="64648"/>
    <lineage>
        <taxon>Eukaryota</taxon>
        <taxon>Fungi</taxon>
        <taxon>Fungi incertae sedis</taxon>
        <taxon>Mucoromycota</taxon>
        <taxon>Mucoromycotina</taxon>
        <taxon>Mucoromycetes</taxon>
        <taxon>Mucorales</taxon>
        <taxon>Mucorineae</taxon>
        <taxon>Mucoraceae</taxon>
        <taxon>Mucor</taxon>
    </lineage>
</organism>
<reference evidence="2" key="1">
    <citation type="submission" date="2020-12" db="EMBL/GenBank/DDBJ databases">
        <title>Metabolic potential, ecology and presence of endohyphal bacteria is reflected in genomic diversity of Mucoromycotina.</title>
        <authorList>
            <person name="Muszewska A."/>
            <person name="Okrasinska A."/>
            <person name="Steczkiewicz K."/>
            <person name="Drgas O."/>
            <person name="Orlowska M."/>
            <person name="Perlinska-Lenart U."/>
            <person name="Aleksandrzak-Piekarczyk T."/>
            <person name="Szatraj K."/>
            <person name="Zielenkiewicz U."/>
            <person name="Pilsyk S."/>
            <person name="Malc E."/>
            <person name="Mieczkowski P."/>
            <person name="Kruszewska J.S."/>
            <person name="Biernat P."/>
            <person name="Pawlowska J."/>
        </authorList>
    </citation>
    <scope>NUCLEOTIDE SEQUENCE</scope>
    <source>
        <strain evidence="2">WA0000017839</strain>
    </source>
</reference>
<comment type="caution">
    <text evidence="2">The sequence shown here is derived from an EMBL/GenBank/DDBJ whole genome shotgun (WGS) entry which is preliminary data.</text>
</comment>
<keyword evidence="1" id="KW-0472">Membrane</keyword>
<keyword evidence="3" id="KW-1185">Reference proteome</keyword>
<feature type="transmembrane region" description="Helical" evidence="1">
    <location>
        <begin position="24"/>
        <end position="47"/>
    </location>
</feature>
<feature type="transmembrane region" description="Helical" evidence="1">
    <location>
        <begin position="97"/>
        <end position="122"/>
    </location>
</feature>
<feature type="transmembrane region" description="Helical" evidence="1">
    <location>
        <begin position="187"/>
        <end position="208"/>
    </location>
</feature>